<organism evidence="3 4">
    <name type="scientific">Botryobasidium botryosum (strain FD-172 SS1)</name>
    <dbReference type="NCBI Taxonomy" id="930990"/>
    <lineage>
        <taxon>Eukaryota</taxon>
        <taxon>Fungi</taxon>
        <taxon>Dikarya</taxon>
        <taxon>Basidiomycota</taxon>
        <taxon>Agaricomycotina</taxon>
        <taxon>Agaricomycetes</taxon>
        <taxon>Cantharellales</taxon>
        <taxon>Botryobasidiaceae</taxon>
        <taxon>Botryobasidium</taxon>
    </lineage>
</organism>
<dbReference type="Gene3D" id="3.30.710.10">
    <property type="entry name" value="Potassium Channel Kv1.1, Chain A"/>
    <property type="match status" value="1"/>
</dbReference>
<dbReference type="HOGENOM" id="CLU_060765_0_0_1"/>
<dbReference type="InterPro" id="IPR000210">
    <property type="entry name" value="BTB/POZ_dom"/>
</dbReference>
<proteinExistence type="predicted"/>
<keyword evidence="4" id="KW-1185">Reference proteome</keyword>
<dbReference type="SUPFAM" id="SSF54695">
    <property type="entry name" value="POZ domain"/>
    <property type="match status" value="1"/>
</dbReference>
<dbReference type="InParanoid" id="A0A067MG74"/>
<gene>
    <name evidence="3" type="ORF">BOTBODRAFT_366169</name>
</gene>
<dbReference type="Proteomes" id="UP000027195">
    <property type="component" value="Unassembled WGS sequence"/>
</dbReference>
<dbReference type="OrthoDB" id="2879636at2759"/>
<dbReference type="STRING" id="930990.A0A067MG74"/>
<protein>
    <recommendedName>
        <fullName evidence="2">BTB domain-containing protein</fullName>
    </recommendedName>
</protein>
<reference evidence="4" key="1">
    <citation type="journal article" date="2014" name="Proc. Natl. Acad. Sci. U.S.A.">
        <title>Extensive sampling of basidiomycete genomes demonstrates inadequacy of the white-rot/brown-rot paradigm for wood decay fungi.</title>
        <authorList>
            <person name="Riley R."/>
            <person name="Salamov A.A."/>
            <person name="Brown D.W."/>
            <person name="Nagy L.G."/>
            <person name="Floudas D."/>
            <person name="Held B.W."/>
            <person name="Levasseur A."/>
            <person name="Lombard V."/>
            <person name="Morin E."/>
            <person name="Otillar R."/>
            <person name="Lindquist E.A."/>
            <person name="Sun H."/>
            <person name="LaButti K.M."/>
            <person name="Schmutz J."/>
            <person name="Jabbour D."/>
            <person name="Luo H."/>
            <person name="Baker S.E."/>
            <person name="Pisabarro A.G."/>
            <person name="Walton J.D."/>
            <person name="Blanchette R.A."/>
            <person name="Henrissat B."/>
            <person name="Martin F."/>
            <person name="Cullen D."/>
            <person name="Hibbett D.S."/>
            <person name="Grigoriev I.V."/>
        </authorList>
    </citation>
    <scope>NUCLEOTIDE SEQUENCE [LARGE SCALE GENOMIC DNA]</scope>
    <source>
        <strain evidence="4">FD-172 SS1</strain>
    </source>
</reference>
<sequence>MAELTQSSAIEGITVRSPHEEEDPLLAPGSTSTKAELGPVRHDELYFEGGHVVLAMGPRPTLFRVQQAMLANHSEIFRDMFAIGQPCPDYPREGCSDDKPIPLPDDPEEFSCVLKVLYDGTRLSLGPSPGFDFLIRTLRIASKYRFTHVCEWALRELRRDWGDPLSGARPTSGDELHRQALQLIRVSREAGITELLPSAFCSLCTLRWRTVSVPTTHESLSPEDTIALMRGVQHLGSLWNTWIWDRGEAYTMGHGYVNSVHSRAISRSIMFDESEWVRFTSNAATIKGLLSAMSL</sequence>
<dbReference type="InterPro" id="IPR011333">
    <property type="entry name" value="SKP1/BTB/POZ_sf"/>
</dbReference>
<evidence type="ECO:0000313" key="4">
    <source>
        <dbReference type="Proteomes" id="UP000027195"/>
    </source>
</evidence>
<feature type="region of interest" description="Disordered" evidence="1">
    <location>
        <begin position="1"/>
        <end position="37"/>
    </location>
</feature>
<evidence type="ECO:0000313" key="3">
    <source>
        <dbReference type="EMBL" id="KDQ13715.1"/>
    </source>
</evidence>
<dbReference type="PROSITE" id="PS50097">
    <property type="entry name" value="BTB"/>
    <property type="match status" value="1"/>
</dbReference>
<dbReference type="EMBL" id="KL198042">
    <property type="protein sequence ID" value="KDQ13715.1"/>
    <property type="molecule type" value="Genomic_DNA"/>
</dbReference>
<evidence type="ECO:0000259" key="2">
    <source>
        <dbReference type="PROSITE" id="PS50097"/>
    </source>
</evidence>
<dbReference type="CDD" id="cd18186">
    <property type="entry name" value="BTB_POZ_ZBTB_KLHL-like"/>
    <property type="match status" value="1"/>
</dbReference>
<name>A0A067MG74_BOTB1</name>
<evidence type="ECO:0000256" key="1">
    <source>
        <dbReference type="SAM" id="MobiDB-lite"/>
    </source>
</evidence>
<feature type="domain" description="BTB" evidence="2">
    <location>
        <begin position="50"/>
        <end position="120"/>
    </location>
</feature>
<dbReference type="AlphaFoldDB" id="A0A067MG74"/>
<accession>A0A067MG74</accession>